<evidence type="ECO:0000313" key="2">
    <source>
        <dbReference type="Proteomes" id="UP000299102"/>
    </source>
</evidence>
<proteinExistence type="predicted"/>
<dbReference type="Proteomes" id="UP000299102">
    <property type="component" value="Unassembled WGS sequence"/>
</dbReference>
<reference evidence="1 2" key="1">
    <citation type="journal article" date="2019" name="Commun. Biol.">
        <title>The bagworm genome reveals a unique fibroin gene that provides high tensile strength.</title>
        <authorList>
            <person name="Kono N."/>
            <person name="Nakamura H."/>
            <person name="Ohtoshi R."/>
            <person name="Tomita M."/>
            <person name="Numata K."/>
            <person name="Arakawa K."/>
        </authorList>
    </citation>
    <scope>NUCLEOTIDE SEQUENCE [LARGE SCALE GENOMIC DNA]</scope>
</reference>
<dbReference type="AlphaFoldDB" id="A0A4C1ZPU0"/>
<keyword evidence="2" id="KW-1185">Reference proteome</keyword>
<evidence type="ECO:0000313" key="1">
    <source>
        <dbReference type="EMBL" id="GBP88637.1"/>
    </source>
</evidence>
<name>A0A4C1ZPU0_EUMVA</name>
<sequence length="285" mass="32126">MFSPPLTTSDLPARLEATKDRCRCISAPLRCRHAARSPPARDFKAEPANGSYRVRFGLIPPPCPPFQAPHTHMQERNNTYVFQDNTSGAATMNSDVPTGVGQGWPRKLYVLQYITPRLYDPTKKKLTCPLLGHKLTFVPQKLIAFDTLRLETCTADCPQSHGAWSDLPTRSARWPPLYNIQALITSPRFISFHWYFFPLATPLAGRPPRHWPEIIERGGDGPIGGRFPIPNRCPRRNAECQLSDFIAVIIEFLDAVSVPTVDNYRRRFCLCSVGGDDVYDVVMCK</sequence>
<gene>
    <name evidence="1" type="ORF">EVAR_103882_1</name>
</gene>
<protein>
    <submittedName>
        <fullName evidence="1">Uncharacterized protein</fullName>
    </submittedName>
</protein>
<dbReference type="EMBL" id="BGZK01001947">
    <property type="protein sequence ID" value="GBP88637.1"/>
    <property type="molecule type" value="Genomic_DNA"/>
</dbReference>
<accession>A0A4C1ZPU0</accession>
<comment type="caution">
    <text evidence="1">The sequence shown here is derived from an EMBL/GenBank/DDBJ whole genome shotgun (WGS) entry which is preliminary data.</text>
</comment>
<organism evidence="1 2">
    <name type="scientific">Eumeta variegata</name>
    <name type="common">Bagworm moth</name>
    <name type="synonym">Eumeta japonica</name>
    <dbReference type="NCBI Taxonomy" id="151549"/>
    <lineage>
        <taxon>Eukaryota</taxon>
        <taxon>Metazoa</taxon>
        <taxon>Ecdysozoa</taxon>
        <taxon>Arthropoda</taxon>
        <taxon>Hexapoda</taxon>
        <taxon>Insecta</taxon>
        <taxon>Pterygota</taxon>
        <taxon>Neoptera</taxon>
        <taxon>Endopterygota</taxon>
        <taxon>Lepidoptera</taxon>
        <taxon>Glossata</taxon>
        <taxon>Ditrysia</taxon>
        <taxon>Tineoidea</taxon>
        <taxon>Psychidae</taxon>
        <taxon>Oiketicinae</taxon>
        <taxon>Eumeta</taxon>
    </lineage>
</organism>